<dbReference type="PANTHER" id="PTHR35004">
    <property type="entry name" value="TRANSPOSASE RV3428C-RELATED"/>
    <property type="match status" value="1"/>
</dbReference>
<dbReference type="Proteomes" id="UP000188603">
    <property type="component" value="Chromosome"/>
</dbReference>
<evidence type="ECO:0000256" key="3">
    <source>
        <dbReference type="ARBA" id="ARBA00023125"/>
    </source>
</evidence>
<organism evidence="7 8">
    <name type="scientific">Novibacillus thermophilus</name>
    <dbReference type="NCBI Taxonomy" id="1471761"/>
    <lineage>
        <taxon>Bacteria</taxon>
        <taxon>Bacillati</taxon>
        <taxon>Bacillota</taxon>
        <taxon>Bacilli</taxon>
        <taxon>Bacillales</taxon>
        <taxon>Thermoactinomycetaceae</taxon>
        <taxon>Novibacillus</taxon>
    </lineage>
</organism>
<feature type="domain" description="HTH IS21-type" evidence="5">
    <location>
        <begin position="5"/>
        <end position="67"/>
    </location>
</feature>
<dbReference type="STRING" id="1471761.B0W44_07780"/>
<dbReference type="GO" id="GO:0006310">
    <property type="term" value="P:DNA recombination"/>
    <property type="evidence" value="ECO:0007669"/>
    <property type="project" value="UniProtKB-KW"/>
</dbReference>
<dbReference type="InterPro" id="IPR001584">
    <property type="entry name" value="Integrase_cat-core"/>
</dbReference>
<evidence type="ECO:0000256" key="2">
    <source>
        <dbReference type="ARBA" id="ARBA00022578"/>
    </source>
</evidence>
<dbReference type="PANTHER" id="PTHR35004:SF6">
    <property type="entry name" value="TRANSPOSASE"/>
    <property type="match status" value="1"/>
</dbReference>
<protein>
    <submittedName>
        <fullName evidence="7">Transposase</fullName>
    </submittedName>
</protein>
<sequence length="413" mass="48366">MIKNGEFFMIKDMKQKGMNITQIANELGRDRKTIRRWLEEDAPRSYHRIKKQPSKLDPYKDYIRQRMEEGCLNGAVILDEIRANGYTGGATLLRDFMRPLRPVIGEKATVRFETPPGEQAQVDWGRVSVDWNGRKKRLYIFTMVLCYSRMLYVEFTEDEKLETLMGCHLRAMQYFNGITRTVLYDNMKTVVTGQDENGGVIWNERFAAFAAHHGFILKRCQPYRARTKGKVENGVKYVKHNFWPRVREFEGLHDLNLQARRWMDTVANVRVHGTTHEVPLERWRKEGLKRFNFVPFETVERHRRKVSADSLVSYQANRYSVPFEWVGQTVSLQDDKNGWIRIYAGGTLIAEHMKASGRHQVVFHLEHIKGLRQHPTRRPAEYQPRLVSSPVPEVSERSLEDYDQFAEEAAILS</sequence>
<dbReference type="NCBIfam" id="NF033546">
    <property type="entry name" value="transpos_IS21"/>
    <property type="match status" value="1"/>
</dbReference>
<dbReference type="GO" id="GO:0032196">
    <property type="term" value="P:transposition"/>
    <property type="evidence" value="ECO:0007669"/>
    <property type="project" value="UniProtKB-KW"/>
</dbReference>
<gene>
    <name evidence="7" type="ORF">B0W44_07780</name>
</gene>
<dbReference type="RefSeq" id="WP_077719569.1">
    <property type="nucleotide sequence ID" value="NZ_CP019699.1"/>
</dbReference>
<dbReference type="SUPFAM" id="SSF53098">
    <property type="entry name" value="Ribonuclease H-like"/>
    <property type="match status" value="1"/>
</dbReference>
<proteinExistence type="inferred from homology"/>
<dbReference type="PROSITE" id="PS50994">
    <property type="entry name" value="INTEGRASE"/>
    <property type="match status" value="1"/>
</dbReference>
<dbReference type="PROSITE" id="PS50531">
    <property type="entry name" value="HTH_IS21"/>
    <property type="match status" value="1"/>
</dbReference>
<dbReference type="Pfam" id="PF00665">
    <property type="entry name" value="rve"/>
    <property type="match status" value="1"/>
</dbReference>
<dbReference type="InterPro" id="IPR012337">
    <property type="entry name" value="RNaseH-like_sf"/>
</dbReference>
<feature type="domain" description="Integrase catalytic" evidence="6">
    <location>
        <begin position="111"/>
        <end position="287"/>
    </location>
</feature>
<evidence type="ECO:0000256" key="1">
    <source>
        <dbReference type="ARBA" id="ARBA00009277"/>
    </source>
</evidence>
<keyword evidence="3" id="KW-0238">DNA-binding</keyword>
<dbReference type="GO" id="GO:0003677">
    <property type="term" value="F:DNA binding"/>
    <property type="evidence" value="ECO:0007669"/>
    <property type="project" value="UniProtKB-KW"/>
</dbReference>
<dbReference type="Pfam" id="PF22483">
    <property type="entry name" value="Mu-transpos_C_2"/>
    <property type="match status" value="1"/>
</dbReference>
<accession>A0A1U9K6R9</accession>
<evidence type="ECO:0000256" key="4">
    <source>
        <dbReference type="ARBA" id="ARBA00023172"/>
    </source>
</evidence>
<reference evidence="7 8" key="1">
    <citation type="journal article" date="2015" name="Int. J. Syst. Evol. Microbiol.">
        <title>Novibacillus thermophilus gen. nov., sp. nov., a Gram-staining-negative and moderately thermophilic member of the family Thermoactinomycetaceae.</title>
        <authorList>
            <person name="Yang G."/>
            <person name="Chen J."/>
            <person name="Zhou S."/>
        </authorList>
    </citation>
    <scope>NUCLEOTIDE SEQUENCE [LARGE SCALE GENOMIC DNA]</scope>
    <source>
        <strain evidence="7 8">SG-1</strain>
    </source>
</reference>
<name>A0A1U9K6R9_9BACL</name>
<dbReference type="Gene3D" id="1.10.10.60">
    <property type="entry name" value="Homeodomain-like"/>
    <property type="match status" value="1"/>
</dbReference>
<dbReference type="EMBL" id="CP019699">
    <property type="protein sequence ID" value="AQS55706.1"/>
    <property type="molecule type" value="Genomic_DNA"/>
</dbReference>
<dbReference type="InterPro" id="IPR017894">
    <property type="entry name" value="HTH_IS21_transposase_type"/>
</dbReference>
<dbReference type="OrthoDB" id="92877at2"/>
<comment type="similarity">
    <text evidence="1">Belongs to the transposase IS21/IS408/IS1162 family.</text>
</comment>
<evidence type="ECO:0000259" key="5">
    <source>
        <dbReference type="PROSITE" id="PS50531"/>
    </source>
</evidence>
<keyword evidence="2" id="KW-0815">Transposition</keyword>
<evidence type="ECO:0000313" key="7">
    <source>
        <dbReference type="EMBL" id="AQS55706.1"/>
    </source>
</evidence>
<dbReference type="AlphaFoldDB" id="A0A1U9K6R9"/>
<keyword evidence="8" id="KW-1185">Reference proteome</keyword>
<keyword evidence="4" id="KW-0233">DNA recombination</keyword>
<dbReference type="InterPro" id="IPR036397">
    <property type="entry name" value="RNaseH_sf"/>
</dbReference>
<evidence type="ECO:0000259" key="6">
    <source>
        <dbReference type="PROSITE" id="PS50994"/>
    </source>
</evidence>
<dbReference type="GO" id="GO:0015074">
    <property type="term" value="P:DNA integration"/>
    <property type="evidence" value="ECO:0007669"/>
    <property type="project" value="InterPro"/>
</dbReference>
<dbReference type="Gene3D" id="3.30.420.10">
    <property type="entry name" value="Ribonuclease H-like superfamily/Ribonuclease H"/>
    <property type="match status" value="1"/>
</dbReference>
<evidence type="ECO:0000313" key="8">
    <source>
        <dbReference type="Proteomes" id="UP000188603"/>
    </source>
</evidence>
<dbReference type="InterPro" id="IPR054353">
    <property type="entry name" value="IstA-like_C"/>
</dbReference>
<dbReference type="KEGG" id="ntr:B0W44_07780"/>